<reference evidence="1" key="1">
    <citation type="submission" date="2021-01" db="EMBL/GenBank/DDBJ databases">
        <authorList>
            <person name="Corre E."/>
            <person name="Pelletier E."/>
            <person name="Niang G."/>
            <person name="Scheremetjew M."/>
            <person name="Finn R."/>
            <person name="Kale V."/>
            <person name="Holt S."/>
            <person name="Cochrane G."/>
            <person name="Meng A."/>
            <person name="Brown T."/>
            <person name="Cohen L."/>
        </authorList>
    </citation>
    <scope>NUCLEOTIDE SEQUENCE</scope>
    <source>
        <strain evidence="1">MM31A-1</strain>
    </source>
</reference>
<proteinExistence type="predicted"/>
<accession>A0A7S3PU73</accession>
<name>A0A7S3PU73_9STRA</name>
<organism evidence="1">
    <name type="scientific">Chaetoceros debilis</name>
    <dbReference type="NCBI Taxonomy" id="122233"/>
    <lineage>
        <taxon>Eukaryota</taxon>
        <taxon>Sar</taxon>
        <taxon>Stramenopiles</taxon>
        <taxon>Ochrophyta</taxon>
        <taxon>Bacillariophyta</taxon>
        <taxon>Coscinodiscophyceae</taxon>
        <taxon>Chaetocerotophycidae</taxon>
        <taxon>Chaetocerotales</taxon>
        <taxon>Chaetocerotaceae</taxon>
        <taxon>Chaetoceros</taxon>
    </lineage>
</organism>
<gene>
    <name evidence="1" type="ORF">CDEB00056_LOCUS653</name>
</gene>
<protein>
    <submittedName>
        <fullName evidence="1">Uncharacterized protein</fullName>
    </submittedName>
</protein>
<dbReference type="PANTHER" id="PTHR35748">
    <property type="entry name" value="OS05G0358400 PROTEIN"/>
    <property type="match status" value="1"/>
</dbReference>
<evidence type="ECO:0000313" key="1">
    <source>
        <dbReference type="EMBL" id="CAE0455812.1"/>
    </source>
</evidence>
<dbReference type="AlphaFoldDB" id="A0A7S3PU73"/>
<dbReference type="EMBL" id="HBIO01000909">
    <property type="protein sequence ID" value="CAE0455812.1"/>
    <property type="molecule type" value="Transcribed_RNA"/>
</dbReference>
<sequence length="248" mass="27807">MVIFPPALRNSQVTVLGYGALLSESSSRLTFPNLSNFRHVRIKGFRRVFAHPHVFLIGEELVHPDRTSHLASLSAERILGDKDEDERMKTIGSYSFVAAAFKVTLDDAQRMDFIRREPEYEIVSTPFFNLDTKLDQDHPVGEGVICIASHDSSLDFDNFPMMSKVSDLCSSRGGIWHWPHDSGLLPADIYLRHCLLAVKKAGGDAYDSFLKDTYLADRITTLATYLKDHGDDVLSSRPPPHLSNRFGG</sequence>
<dbReference type="PANTHER" id="PTHR35748:SF1">
    <property type="entry name" value="OS05G0358400 PROTEIN"/>
    <property type="match status" value="1"/>
</dbReference>